<feature type="region of interest" description="Disordered" evidence="2">
    <location>
        <begin position="58"/>
        <end position="81"/>
    </location>
</feature>
<reference evidence="3 4" key="1">
    <citation type="submission" date="2017-06" db="EMBL/GenBank/DDBJ databases">
        <title>A platform for efficient transgenesis in Macrostomum lignano, a flatworm model organism for stem cell research.</title>
        <authorList>
            <person name="Berezikov E."/>
        </authorList>
    </citation>
    <scope>NUCLEOTIDE SEQUENCE [LARGE SCALE GENOMIC DNA]</scope>
    <source>
        <strain evidence="3">DV1</strain>
        <tissue evidence="3">Whole organism</tissue>
    </source>
</reference>
<name>A0A267GDQ6_9PLAT</name>
<protein>
    <submittedName>
        <fullName evidence="3">Uncharacterized protein</fullName>
    </submittedName>
</protein>
<dbReference type="EMBL" id="NIVC01000419">
    <property type="protein sequence ID" value="PAA83439.1"/>
    <property type="molecule type" value="Genomic_DNA"/>
</dbReference>
<keyword evidence="4" id="KW-1185">Reference proteome</keyword>
<feature type="coiled-coil region" evidence="1">
    <location>
        <begin position="239"/>
        <end position="504"/>
    </location>
</feature>
<feature type="coiled-coil region" evidence="1">
    <location>
        <begin position="89"/>
        <end position="130"/>
    </location>
</feature>
<dbReference type="AlphaFoldDB" id="A0A267GDQ6"/>
<gene>
    <name evidence="3" type="ORF">BOX15_Mlig003505g2</name>
</gene>
<evidence type="ECO:0000256" key="1">
    <source>
        <dbReference type="SAM" id="Coils"/>
    </source>
</evidence>
<evidence type="ECO:0000313" key="3">
    <source>
        <dbReference type="EMBL" id="PAA83439.1"/>
    </source>
</evidence>
<organism evidence="3 4">
    <name type="scientific">Macrostomum lignano</name>
    <dbReference type="NCBI Taxonomy" id="282301"/>
    <lineage>
        <taxon>Eukaryota</taxon>
        <taxon>Metazoa</taxon>
        <taxon>Spiralia</taxon>
        <taxon>Lophotrochozoa</taxon>
        <taxon>Platyhelminthes</taxon>
        <taxon>Rhabditophora</taxon>
        <taxon>Macrostomorpha</taxon>
        <taxon>Macrostomida</taxon>
        <taxon>Macrostomidae</taxon>
        <taxon>Macrostomum</taxon>
    </lineage>
</organism>
<dbReference type="Proteomes" id="UP000215902">
    <property type="component" value="Unassembled WGS sequence"/>
</dbReference>
<sequence length="535" mass="62185">MSHNSSDSQSDILESLSLQLKELNSSSLQLFDARTEQPENEPKQKISDALSNLDSFEQRQKNQHAQNSMRQARDEGNDTAVSDSLRELSEKLENQLKMKDYQLEQQSRKIQDLQSRISFMEAEAEKLRRDSTVQRDESMQFTKKLGKRLNIDVGSLVPTAELRPKMNQPNPQSCTKDNPRQMPKVMMSACISSRCEVEKYPDEPMSINLGKIERRKQLTKSFHSEQQTTQLAVDGKFQKEKQKEQVADLEAKNLKLQAEVTRLQAENDRLKTSETQVTDQSTEFKNAIQKIESLEMQQKEHADEQERLSKQLGELEAKNIGLKEELQRLQEKNNQLKSSEAHLTELSTQQQEDIQNSEALIERQKEQIARVESKNVEELKRLQEENNQLKVSETQLKEQCTKLQRDIHGSKTVIEQQKEQVGQLETKYVELQEELKRLQKDNDFLKSSKTQMEDRIAEYKKDIQSSNTQLEQQKEQVANLKERNLKLQAELDQLHNNYHQLKSLEVQLKKAVYRIPKSCSRWRVCGEATESRSSL</sequence>
<dbReference type="Gene3D" id="1.10.287.1490">
    <property type="match status" value="1"/>
</dbReference>
<keyword evidence="1" id="KW-0175">Coiled coil</keyword>
<proteinExistence type="predicted"/>
<comment type="caution">
    <text evidence="3">The sequence shown here is derived from an EMBL/GenBank/DDBJ whole genome shotgun (WGS) entry which is preliminary data.</text>
</comment>
<dbReference type="OrthoDB" id="6410656at2759"/>
<evidence type="ECO:0000256" key="2">
    <source>
        <dbReference type="SAM" id="MobiDB-lite"/>
    </source>
</evidence>
<evidence type="ECO:0000313" key="4">
    <source>
        <dbReference type="Proteomes" id="UP000215902"/>
    </source>
</evidence>
<accession>A0A267GDQ6</accession>